<dbReference type="PANTHER" id="PTHR24305:SF157">
    <property type="entry name" value="N-ACETYLTRYPTOPHAN 6-HYDROXYLASE IVOC-RELATED"/>
    <property type="match status" value="1"/>
</dbReference>
<evidence type="ECO:0000256" key="7">
    <source>
        <dbReference type="ARBA" id="ARBA00022989"/>
    </source>
</evidence>
<dbReference type="SUPFAM" id="SSF48264">
    <property type="entry name" value="Cytochrome P450"/>
    <property type="match status" value="1"/>
</dbReference>
<dbReference type="STRING" id="1442368.A0A0D2DQ45"/>
<evidence type="ECO:0000256" key="9">
    <source>
        <dbReference type="ARBA" id="ARBA00023004"/>
    </source>
</evidence>
<comment type="subcellular location">
    <subcellularLocation>
        <location evidence="2">Membrane</location>
        <topology evidence="2">Single-pass membrane protein</topology>
    </subcellularLocation>
</comment>
<keyword evidence="6 12" id="KW-0479">Metal-binding</keyword>
<dbReference type="OrthoDB" id="3945418at2759"/>
<evidence type="ECO:0000256" key="1">
    <source>
        <dbReference type="ARBA" id="ARBA00001971"/>
    </source>
</evidence>
<sequence>MAIAIAIAAGPLVQTLLAATGAYALYLVALVIYRLYFHPLAKFPGPKYAAISHWHEAYYDVFLKGQFTFKVQEMHKKYGPIVRIVPDELHIQDSDFYETLYTKAGRVDKYEWMAGRFGDHDSAFATASDELHRIRRGALNPLFSRQRILDLQDVIQGKIDILVERVREFQATGKVMPINRAFAALTEEVILEYCFSLSYDALREPEFEKSLHDPIMAANQFSNVSLQFPWIPMVLFNLPQSITVKMQPEYALFFRMQNDFRKQIDAMKAGKMKDVLEKSSHRTVFQELVEGNLPPSEKNSLRLQGEASVVVAAGVITTGWALSTAAFHIVNNPPIFQKLRAELEAAMPDPTVKPSWSDLEKLPYLSGCVREGVRMSYGVTAREPRLLSKPLEYKGWIIPPRTPVSMTNVDVCDDEKIFPNPRTFQPERWIGNPKTAHGQSLERYYVSFGKGSRSCLGINLAHAELYLTIASLFRNFDFELYQTDISDLELAHDFFAPSPRLDSKGVRIKVKPA</sequence>
<evidence type="ECO:0000313" key="14">
    <source>
        <dbReference type="EMBL" id="KIW79896.1"/>
    </source>
</evidence>
<dbReference type="InterPro" id="IPR001128">
    <property type="entry name" value="Cyt_P450"/>
</dbReference>
<evidence type="ECO:0000256" key="8">
    <source>
        <dbReference type="ARBA" id="ARBA00023002"/>
    </source>
</evidence>
<dbReference type="VEuPathDB" id="FungiDB:Z517_06511"/>
<dbReference type="InterPro" id="IPR002401">
    <property type="entry name" value="Cyt_P450_E_grp-I"/>
</dbReference>
<dbReference type="GO" id="GO:0016020">
    <property type="term" value="C:membrane"/>
    <property type="evidence" value="ECO:0007669"/>
    <property type="project" value="UniProtKB-SubCell"/>
</dbReference>
<feature type="binding site" description="axial binding residue" evidence="12">
    <location>
        <position position="455"/>
    </location>
    <ligand>
        <name>heme</name>
        <dbReference type="ChEBI" id="CHEBI:30413"/>
    </ligand>
    <ligandPart>
        <name>Fe</name>
        <dbReference type="ChEBI" id="CHEBI:18248"/>
    </ligandPart>
</feature>
<proteinExistence type="inferred from homology"/>
<accession>A0A0D2DQ45</accession>
<protein>
    <recommendedName>
        <fullName evidence="16">Cytochrome P450</fullName>
    </recommendedName>
</protein>
<dbReference type="GO" id="GO:0020037">
    <property type="term" value="F:heme binding"/>
    <property type="evidence" value="ECO:0007669"/>
    <property type="project" value="InterPro"/>
</dbReference>
<dbReference type="AlphaFoldDB" id="A0A0D2DQ45"/>
<keyword evidence="15" id="KW-1185">Reference proteome</keyword>
<keyword evidence="4 12" id="KW-0349">Heme</keyword>
<comment type="cofactor">
    <cofactor evidence="1 12">
        <name>heme</name>
        <dbReference type="ChEBI" id="CHEBI:30413"/>
    </cofactor>
</comment>
<reference evidence="14 15" key="1">
    <citation type="submission" date="2015-01" db="EMBL/GenBank/DDBJ databases">
        <title>The Genome Sequence of Fonsecaea pedrosoi CBS 271.37.</title>
        <authorList>
            <consortium name="The Broad Institute Genomics Platform"/>
            <person name="Cuomo C."/>
            <person name="de Hoog S."/>
            <person name="Gorbushina A."/>
            <person name="Stielow B."/>
            <person name="Teixiera M."/>
            <person name="Abouelleil A."/>
            <person name="Chapman S.B."/>
            <person name="Priest M."/>
            <person name="Young S.K."/>
            <person name="Wortman J."/>
            <person name="Nusbaum C."/>
            <person name="Birren B."/>
        </authorList>
    </citation>
    <scope>NUCLEOTIDE SEQUENCE [LARGE SCALE GENOMIC DNA]</scope>
    <source>
        <strain evidence="14 15">CBS 271.37</strain>
    </source>
</reference>
<keyword evidence="7" id="KW-1133">Transmembrane helix</keyword>
<dbReference type="Proteomes" id="UP000053029">
    <property type="component" value="Unassembled WGS sequence"/>
</dbReference>
<evidence type="ECO:0000256" key="11">
    <source>
        <dbReference type="ARBA" id="ARBA00023136"/>
    </source>
</evidence>
<keyword evidence="11" id="KW-0472">Membrane</keyword>
<dbReference type="InterPro" id="IPR050121">
    <property type="entry name" value="Cytochrome_P450_monoxygenase"/>
</dbReference>
<dbReference type="Pfam" id="PF00067">
    <property type="entry name" value="p450"/>
    <property type="match status" value="1"/>
</dbReference>
<dbReference type="EMBL" id="KN846972">
    <property type="protein sequence ID" value="KIW79896.1"/>
    <property type="molecule type" value="Genomic_DNA"/>
</dbReference>
<evidence type="ECO:0008006" key="16">
    <source>
        <dbReference type="Google" id="ProtNLM"/>
    </source>
</evidence>
<evidence type="ECO:0000256" key="13">
    <source>
        <dbReference type="RuleBase" id="RU000461"/>
    </source>
</evidence>
<keyword evidence="10 13" id="KW-0503">Monooxygenase</keyword>
<dbReference type="HOGENOM" id="CLU_001570_14_4_1"/>
<dbReference type="GO" id="GO:0016705">
    <property type="term" value="F:oxidoreductase activity, acting on paired donors, with incorporation or reduction of molecular oxygen"/>
    <property type="evidence" value="ECO:0007669"/>
    <property type="project" value="InterPro"/>
</dbReference>
<dbReference type="InterPro" id="IPR036396">
    <property type="entry name" value="Cyt_P450_sf"/>
</dbReference>
<name>A0A0D2DQ45_9EURO</name>
<dbReference type="GO" id="GO:0004497">
    <property type="term" value="F:monooxygenase activity"/>
    <property type="evidence" value="ECO:0007669"/>
    <property type="project" value="UniProtKB-KW"/>
</dbReference>
<evidence type="ECO:0000256" key="3">
    <source>
        <dbReference type="ARBA" id="ARBA00010617"/>
    </source>
</evidence>
<dbReference type="GO" id="GO:0005506">
    <property type="term" value="F:iron ion binding"/>
    <property type="evidence" value="ECO:0007669"/>
    <property type="project" value="InterPro"/>
</dbReference>
<dbReference type="RefSeq" id="XP_013283704.1">
    <property type="nucleotide sequence ID" value="XM_013428250.1"/>
</dbReference>
<dbReference type="FunFam" id="1.10.630.10:FF:000069">
    <property type="entry name" value="Cytochrome P450, putative (Eurofung)"/>
    <property type="match status" value="1"/>
</dbReference>
<evidence type="ECO:0000256" key="2">
    <source>
        <dbReference type="ARBA" id="ARBA00004167"/>
    </source>
</evidence>
<comment type="similarity">
    <text evidence="3 13">Belongs to the cytochrome P450 family.</text>
</comment>
<dbReference type="GeneID" id="25306001"/>
<dbReference type="CDD" id="cd11062">
    <property type="entry name" value="CYP58-like"/>
    <property type="match status" value="1"/>
</dbReference>
<keyword evidence="9 12" id="KW-0408">Iron</keyword>
<gene>
    <name evidence="14" type="ORF">Z517_06511</name>
</gene>
<evidence type="ECO:0000256" key="5">
    <source>
        <dbReference type="ARBA" id="ARBA00022692"/>
    </source>
</evidence>
<keyword evidence="8 13" id="KW-0560">Oxidoreductase</keyword>
<dbReference type="PANTHER" id="PTHR24305">
    <property type="entry name" value="CYTOCHROME P450"/>
    <property type="match status" value="1"/>
</dbReference>
<evidence type="ECO:0000256" key="12">
    <source>
        <dbReference type="PIRSR" id="PIRSR602401-1"/>
    </source>
</evidence>
<evidence type="ECO:0000256" key="6">
    <source>
        <dbReference type="ARBA" id="ARBA00022723"/>
    </source>
</evidence>
<dbReference type="InterPro" id="IPR017972">
    <property type="entry name" value="Cyt_P450_CS"/>
</dbReference>
<keyword evidence="5" id="KW-0812">Transmembrane</keyword>
<dbReference type="PRINTS" id="PR00463">
    <property type="entry name" value="EP450I"/>
</dbReference>
<evidence type="ECO:0000313" key="15">
    <source>
        <dbReference type="Proteomes" id="UP000053029"/>
    </source>
</evidence>
<organism evidence="14 15">
    <name type="scientific">Fonsecaea pedrosoi CBS 271.37</name>
    <dbReference type="NCBI Taxonomy" id="1442368"/>
    <lineage>
        <taxon>Eukaryota</taxon>
        <taxon>Fungi</taxon>
        <taxon>Dikarya</taxon>
        <taxon>Ascomycota</taxon>
        <taxon>Pezizomycotina</taxon>
        <taxon>Eurotiomycetes</taxon>
        <taxon>Chaetothyriomycetidae</taxon>
        <taxon>Chaetothyriales</taxon>
        <taxon>Herpotrichiellaceae</taxon>
        <taxon>Fonsecaea</taxon>
    </lineage>
</organism>
<evidence type="ECO:0000256" key="10">
    <source>
        <dbReference type="ARBA" id="ARBA00023033"/>
    </source>
</evidence>
<dbReference type="PROSITE" id="PS00086">
    <property type="entry name" value="CYTOCHROME_P450"/>
    <property type="match status" value="1"/>
</dbReference>
<dbReference type="Gene3D" id="1.10.630.10">
    <property type="entry name" value="Cytochrome P450"/>
    <property type="match status" value="1"/>
</dbReference>
<evidence type="ECO:0000256" key="4">
    <source>
        <dbReference type="ARBA" id="ARBA00022617"/>
    </source>
</evidence>